<feature type="binding site" evidence="4">
    <location>
        <begin position="57"/>
        <end position="59"/>
    </location>
    <ligand>
        <name>substrate</name>
    </ligand>
</feature>
<keyword evidence="2 4" id="KW-0474">Menaquinone biosynthesis</keyword>
<feature type="binding site" evidence="4">
    <location>
        <begin position="111"/>
        <end position="112"/>
    </location>
    <ligand>
        <name>substrate</name>
    </ligand>
</feature>
<dbReference type="InterPro" id="IPR003773">
    <property type="entry name" value="Menaquinone_biosynth"/>
</dbReference>
<dbReference type="HAMAP" id="MF_00996">
    <property type="entry name" value="MqnD"/>
    <property type="match status" value="1"/>
</dbReference>
<dbReference type="EMBL" id="JABXWD010000216">
    <property type="protein sequence ID" value="MBV6342226.1"/>
    <property type="molecule type" value="Genomic_DNA"/>
</dbReference>
<keyword evidence="6" id="KW-1185">Reference proteome</keyword>
<comment type="caution">
    <text evidence="5">The sequence shown here is derived from an EMBL/GenBank/DDBJ whole genome shotgun (WGS) entry which is preliminary data.</text>
</comment>
<dbReference type="Gene3D" id="3.40.190.10">
    <property type="entry name" value="Periplasmic binding protein-like II"/>
    <property type="match status" value="2"/>
</dbReference>
<evidence type="ECO:0000256" key="4">
    <source>
        <dbReference type="HAMAP-Rule" id="MF_00996"/>
    </source>
</evidence>
<comment type="similarity">
    <text evidence="4">Belongs to the MqnA/MqnD family. MqnD subfamily.</text>
</comment>
<evidence type="ECO:0000313" key="5">
    <source>
        <dbReference type="EMBL" id="MBV6342226.1"/>
    </source>
</evidence>
<dbReference type="SUPFAM" id="SSF53850">
    <property type="entry name" value="Periplasmic binding protein-like II"/>
    <property type="match status" value="1"/>
</dbReference>
<evidence type="ECO:0000256" key="3">
    <source>
        <dbReference type="ARBA" id="ARBA00023239"/>
    </source>
</evidence>
<dbReference type="RefSeq" id="WP_218252849.1">
    <property type="nucleotide sequence ID" value="NZ_JABXWD010000216.1"/>
</dbReference>
<comment type="function">
    <text evidence="4">Catalyzes the conversion of cyclic dehypoxanthine futalosine (cyclic DHFL) into 1,4-dihydroxy-6-naphthoate, a step in the biosynthesis of menaquinone (MK, vitamin K2).</text>
</comment>
<accession>A0ABS6S036</accession>
<comment type="pathway">
    <text evidence="1 4">Quinol/quinone metabolism; menaquinone biosynthesis.</text>
</comment>
<dbReference type="PANTHER" id="PTHR37167">
    <property type="entry name" value="1,4-DIHYDROXY-6-NAPHTOATE SYNTHASE"/>
    <property type="match status" value="1"/>
</dbReference>
<dbReference type="InterPro" id="IPR030869">
    <property type="entry name" value="MqnD"/>
</dbReference>
<comment type="catalytic activity">
    <reaction evidence="4">
        <text>cyclic dehypoxanthinylfutalosinate = 1,4-dihydroxy-6-naphthoate + dihydroxyacetone</text>
        <dbReference type="Rhea" id="RHEA:33087"/>
        <dbReference type="ChEBI" id="CHEBI:16016"/>
        <dbReference type="ChEBI" id="CHEBI:64254"/>
        <dbReference type="ChEBI" id="CHEBI:64270"/>
        <dbReference type="EC" id="4.1.99.29"/>
    </reaction>
</comment>
<dbReference type="EC" id="4.1.99.29" evidence="4"/>
<dbReference type="Proteomes" id="UP001196980">
    <property type="component" value="Unassembled WGS sequence"/>
</dbReference>
<gene>
    <name evidence="4" type="primary">mqnD</name>
    <name evidence="5" type="ORF">HWQ67_11575</name>
</gene>
<dbReference type="PANTHER" id="PTHR37167:SF1">
    <property type="entry name" value="1,4-DIHYDROXY-6-NAPHTOATE SYNTHASE"/>
    <property type="match status" value="1"/>
</dbReference>
<keyword evidence="3 4" id="KW-0456">Lyase</keyword>
<proteinExistence type="inferred from homology"/>
<dbReference type="CDD" id="cd13635">
    <property type="entry name" value="PBP2_Ttha1568_Mqnd"/>
    <property type="match status" value="1"/>
</dbReference>
<organism evidence="5 6">
    <name type="scientific">Candidatus Magnetobacterium casense</name>
    <dbReference type="NCBI Taxonomy" id="1455061"/>
    <lineage>
        <taxon>Bacteria</taxon>
        <taxon>Pseudomonadati</taxon>
        <taxon>Nitrospirota</taxon>
        <taxon>Thermodesulfovibrionia</taxon>
        <taxon>Thermodesulfovibrionales</taxon>
        <taxon>Candidatus Magnetobacteriaceae</taxon>
        <taxon>Candidatus Magnetobacterium</taxon>
    </lineage>
</organism>
<feature type="active site" description="Proton acceptor" evidence="4">
    <location>
        <position position="151"/>
    </location>
</feature>
<sequence>MNNHLTLGFSPCPNDTYMFYALVHNTVDTGALRFTPDIRDIEALNLAALAGELDVTKVSFHAYGLLRDTYRLLRSGAAMGRGCGPLVVSLRPTSMTGLVGKKIAIPGRYTTAYLLLQLYDPAFSCNVVEMPFHAILDAVSDGRVDAGLIIHESRFTYAGHGLTLVADLGQWWEQTYGLPIPLGCIVARRQSVDEPLARRVSTAIRESILYAYSHPQETLEYIRGYCRELSEVYIRGHIDLYVNDFSLDMGQEGERAVAVMLQLAQERGILKHEQLKAIT</sequence>
<protein>
    <recommendedName>
        <fullName evidence="4">1,4-dihydroxy-6-naphtoate synthase</fullName>
        <ecNumber evidence="4">4.1.99.29</ecNumber>
    </recommendedName>
    <alternativeName>
        <fullName evidence="4">Menaquinone biosynthetic enzyme MqnD</fullName>
    </alternativeName>
</protein>
<evidence type="ECO:0000256" key="2">
    <source>
        <dbReference type="ARBA" id="ARBA00022428"/>
    </source>
</evidence>
<dbReference type="Pfam" id="PF02621">
    <property type="entry name" value="VitK2_biosynth"/>
    <property type="match status" value="1"/>
</dbReference>
<name>A0ABS6S036_9BACT</name>
<reference evidence="5 6" key="1">
    <citation type="journal article" date="2020" name="J Geophys Res Biogeosci">
        <title>Magnetotaxis as an Adaptation to Enable Bacterial Shuttling of Microbial Sulfur and Sulfur Cycling Across Aquatic Oxic#Anoxic Interfaces.</title>
        <authorList>
            <person name="Li J."/>
            <person name="Liu P."/>
            <person name="Wang J."/>
            <person name="Roberts A.P."/>
            <person name="Pan Y."/>
        </authorList>
    </citation>
    <scope>NUCLEOTIDE SEQUENCE [LARGE SCALE GENOMIC DNA]</scope>
    <source>
        <strain evidence="5 6">MYR-1_YQ</strain>
    </source>
</reference>
<evidence type="ECO:0000256" key="1">
    <source>
        <dbReference type="ARBA" id="ARBA00004863"/>
    </source>
</evidence>
<evidence type="ECO:0000313" key="6">
    <source>
        <dbReference type="Proteomes" id="UP001196980"/>
    </source>
</evidence>